<dbReference type="OrthoDB" id="342119at2759"/>
<evidence type="ECO:0000313" key="4">
    <source>
        <dbReference type="EMBL" id="EEA06198.1"/>
    </source>
</evidence>
<dbReference type="GeneID" id="6995282"/>
<dbReference type="PROSITE" id="PS50082">
    <property type="entry name" value="WD_REPEATS_2"/>
    <property type="match status" value="1"/>
</dbReference>
<dbReference type="SMART" id="SM00320">
    <property type="entry name" value="WD40"/>
    <property type="match status" value="6"/>
</dbReference>
<organism evidence="4 5">
    <name type="scientific">Cryptosporidium muris (strain RN66)</name>
    <dbReference type="NCBI Taxonomy" id="441375"/>
    <lineage>
        <taxon>Eukaryota</taxon>
        <taxon>Sar</taxon>
        <taxon>Alveolata</taxon>
        <taxon>Apicomplexa</taxon>
        <taxon>Conoidasida</taxon>
        <taxon>Coccidia</taxon>
        <taxon>Eucoccidiorida</taxon>
        <taxon>Eimeriorina</taxon>
        <taxon>Cryptosporidiidae</taxon>
        <taxon>Cryptosporidium</taxon>
    </lineage>
</organism>
<dbReference type="InterPro" id="IPR001680">
    <property type="entry name" value="WD40_rpt"/>
</dbReference>
<keyword evidence="1 3" id="KW-0853">WD repeat</keyword>
<evidence type="ECO:0000256" key="3">
    <source>
        <dbReference type="PROSITE-ProRule" id="PRU00221"/>
    </source>
</evidence>
<keyword evidence="2" id="KW-0677">Repeat</keyword>
<dbReference type="InterPro" id="IPR040324">
    <property type="entry name" value="WDR44/Dgr2"/>
</dbReference>
<dbReference type="SUPFAM" id="SSF50978">
    <property type="entry name" value="WD40 repeat-like"/>
    <property type="match status" value="1"/>
</dbReference>
<dbReference type="PANTHER" id="PTHR14221:SF0">
    <property type="entry name" value="WD REPEAT-CONTAINING PROTEIN 44"/>
    <property type="match status" value="1"/>
</dbReference>
<dbReference type="AlphaFoldDB" id="B6ACE2"/>
<dbReference type="RefSeq" id="XP_002140547.1">
    <property type="nucleotide sequence ID" value="XM_002140511.1"/>
</dbReference>
<dbReference type="Gene3D" id="2.130.10.10">
    <property type="entry name" value="YVTN repeat-like/Quinoprotein amine dehydrogenase"/>
    <property type="match status" value="1"/>
</dbReference>
<evidence type="ECO:0000256" key="1">
    <source>
        <dbReference type="ARBA" id="ARBA00022574"/>
    </source>
</evidence>
<accession>B6ACE2</accession>
<dbReference type="VEuPathDB" id="CryptoDB:CMU_019550"/>
<keyword evidence="5" id="KW-1185">Reference proteome</keyword>
<feature type="repeat" description="WD" evidence="3">
    <location>
        <begin position="623"/>
        <end position="657"/>
    </location>
</feature>
<evidence type="ECO:0000256" key="2">
    <source>
        <dbReference type="ARBA" id="ARBA00022737"/>
    </source>
</evidence>
<dbReference type="Proteomes" id="UP000001460">
    <property type="component" value="Unassembled WGS sequence"/>
</dbReference>
<dbReference type="PANTHER" id="PTHR14221">
    <property type="entry name" value="WD REPEAT DOMAIN 44"/>
    <property type="match status" value="1"/>
</dbReference>
<gene>
    <name evidence="4" type="ORF">CMU_019550</name>
</gene>
<name>B6ACE2_CRYMR</name>
<dbReference type="EMBL" id="DS989728">
    <property type="protein sequence ID" value="EEA06198.1"/>
    <property type="molecule type" value="Genomic_DNA"/>
</dbReference>
<dbReference type="STRING" id="441375.B6ACE2"/>
<dbReference type="Pfam" id="PF00400">
    <property type="entry name" value="WD40"/>
    <property type="match status" value="2"/>
</dbReference>
<dbReference type="eggNOG" id="KOG0283">
    <property type="taxonomic scope" value="Eukaryota"/>
</dbReference>
<proteinExistence type="predicted"/>
<evidence type="ECO:0000313" key="5">
    <source>
        <dbReference type="Proteomes" id="UP000001460"/>
    </source>
</evidence>
<protein>
    <submittedName>
        <fullName evidence="4">Uncharacterized protein</fullName>
    </submittedName>
</protein>
<reference evidence="4" key="1">
    <citation type="submission" date="2008-06" db="EMBL/GenBank/DDBJ databases">
        <authorList>
            <person name="Lorenzi H."/>
            <person name="Inman J."/>
            <person name="Miller J."/>
            <person name="Schobel S."/>
            <person name="Amedeo P."/>
            <person name="Caler E.V."/>
            <person name="da Silva J."/>
        </authorList>
    </citation>
    <scope>NUCLEOTIDE SEQUENCE [LARGE SCALE GENOMIC DNA]</scope>
    <source>
        <strain evidence="4">RN66</strain>
    </source>
</reference>
<dbReference type="InterPro" id="IPR036322">
    <property type="entry name" value="WD40_repeat_dom_sf"/>
</dbReference>
<sequence length="1013" mass="115257">MDGPFFDCQECISEEDIDSKIHISGIFPLNDINLFAEMDSKESKNPVSDIFENSYSLLCRDLPKKEISNSTDPNNSLKTENKLNYEKLTLDIGLAVQDVNDKLNKVFKKYSLNKGDGSGSLSTELETATFNKGTNNINKIQLDSNRMSSSEYFASLPTLDHVEHYYNSDDLEIGITKQDKSDELLSTSQAEISDQTNNGSCVDESFQNPYIDNIYLTDNFTGKIQNNMNTKVSLNFPEYDSDTNTDDEILNINNGFDRDDDSLSLEESGNYEQFSLFTEDNLEWPEIEDSEHSKMVSSRDKHWVYVNTLLNLDNLRDIKDLELSSKCISFKQDSTSNSPKHAENYSKIVRDRTFNIPNFFEENSLSSFGSSSYILEDTKNWISNRANKIKFQVSFLAKSDIISNLSDLYKKRFQYNRNKNRFIHKLGHSNCSELKLTPTELNDNDKPNICERNIYNSSNISGYHEPKKIQQLVLRKGMKERKIPILVSTRSQINGKTKKKMNGILGNVWLIREISLPYICPIWKISVSVDGEWMAVGSQDGFIRLWKCLEFELDIFEKKMDDKSENKSIEKCKSAQKAGDNRIDNSKIYNLHDNSDVNNLEMKNKTPNIADEFLFANEADYSIRAHSNAIISIQWENLYPSHRYLTTSMDRTVKLWKAPQTGPYAIIQCSDWPTSATFHPSQRDILFIGCLDASVQIWRIYSKIKSDENNSKKLVGILSEDNSINLVEVRAVEIIRVQDLVTILSLSPNGNYLACGFRNGGVAFYDTRTLKYRCDIDCRNRRGKSSKGRKVSGLCWKKDNKGVLVTTNDSRIRLFNLNDVSTFAKYKGHVNKETLISAEMSINEDMIVCGSENGYICTWNVFNFSGKDSSWYSLDRNNSHIKNNLSIFRPNNGIGPTSGVNSTIKNATTYHKRGPTHHCVDSFKAFDGYLTASILAPKQLVKKTINGITNSEEFSELLKNIQLYGCEDDNIRVGSETPLDLVPNSKLSEDDVSVFIAASRTGLIRIFINIPIE</sequence>
<dbReference type="InterPro" id="IPR015943">
    <property type="entry name" value="WD40/YVTN_repeat-like_dom_sf"/>
</dbReference>